<comment type="caution">
    <text evidence="2">The sequence shown here is derived from an EMBL/GenBank/DDBJ whole genome shotgun (WGS) entry which is preliminary data.</text>
</comment>
<dbReference type="RefSeq" id="WP_156140775.1">
    <property type="nucleotide sequence ID" value="NZ_BBLT01000011.1"/>
</dbReference>
<organism evidence="2 3">
    <name type="scientific">Sporocytophaga myxococcoides</name>
    <dbReference type="NCBI Taxonomy" id="153721"/>
    <lineage>
        <taxon>Bacteria</taxon>
        <taxon>Pseudomonadati</taxon>
        <taxon>Bacteroidota</taxon>
        <taxon>Cytophagia</taxon>
        <taxon>Cytophagales</taxon>
        <taxon>Cytophagaceae</taxon>
        <taxon>Sporocytophaga</taxon>
    </lineage>
</organism>
<keyword evidence="3" id="KW-1185">Reference proteome</keyword>
<reference evidence="2 3" key="1">
    <citation type="submission" date="2014-09" db="EMBL/GenBank/DDBJ databases">
        <title>Sporocytophaga myxococcoides PG-01 genome sequencing.</title>
        <authorList>
            <person name="Liu L."/>
            <person name="Gao P.J."/>
            <person name="Chen G.J."/>
            <person name="Wang L.S."/>
        </authorList>
    </citation>
    <scope>NUCLEOTIDE SEQUENCE [LARGE SCALE GENOMIC DNA]</scope>
    <source>
        <strain evidence="2 3">PG-01</strain>
    </source>
</reference>
<sequence>MRKGILLLTIVYYMTMTANAQHEITALNLTIQNPKDVYSVAQAGKGLAFLFKTNKQYQTIILSDDFNEQRTTVYKRSANEKKEEILGGLIDSIYAVFYFHHPKSNILSQLKVNRITGEQSYEKFFVLQPKEQVLKGFNMDGKFYLITVMQYKNDVNVYTISPHIATLEADMYNMQFPTFYGRLSRKSDGSEEAKPIAIDDINPETVNTIRTVHSDKKLYHYNGKIFFTFDDADRTHLIEIDTYKKTSVYKKLNFTLERTANVSRQQGNSFISDNTLFRISMNPDQMNLTVLNLDTMSMLATYNIFPEENEVNIANSPIIQQGIIVGFDNNDEKIIRKPSQFFKKALGGNIAIVVNKTANNKLAIQIGSYEEFTVYKGAGTGMPISSGSSFSPYSTASLGYGYPAFGYSSYFPNSGPTMTRINLVHFESLFDNNFIHLEGNVPKSAMQKITDFKEDKFGPAGPEVNNTIAYKQNVVLGYLNKRTNKFQLLEFKK</sequence>
<dbReference type="EMBL" id="BBLT01000011">
    <property type="protein sequence ID" value="GAL87143.1"/>
    <property type="molecule type" value="Genomic_DNA"/>
</dbReference>
<feature type="chain" id="PRO_5001945268" evidence="1">
    <location>
        <begin position="21"/>
        <end position="493"/>
    </location>
</feature>
<protein>
    <submittedName>
        <fullName evidence="2">Uncharacterized protein</fullName>
    </submittedName>
</protein>
<evidence type="ECO:0000313" key="2">
    <source>
        <dbReference type="EMBL" id="GAL87143.1"/>
    </source>
</evidence>
<accession>A0A098LLW9</accession>
<dbReference type="Proteomes" id="UP000030185">
    <property type="component" value="Unassembled WGS sequence"/>
</dbReference>
<dbReference type="eggNOG" id="ENOG5030NJZ">
    <property type="taxonomic scope" value="Bacteria"/>
</dbReference>
<feature type="signal peptide" evidence="1">
    <location>
        <begin position="1"/>
        <end position="20"/>
    </location>
</feature>
<proteinExistence type="predicted"/>
<name>A0A098LLW9_9BACT</name>
<dbReference type="AlphaFoldDB" id="A0A098LLW9"/>
<gene>
    <name evidence="2" type="ORF">MYP_4373</name>
</gene>
<keyword evidence="1" id="KW-0732">Signal</keyword>
<dbReference type="OrthoDB" id="912496at2"/>
<evidence type="ECO:0000313" key="3">
    <source>
        <dbReference type="Proteomes" id="UP000030185"/>
    </source>
</evidence>
<evidence type="ECO:0000256" key="1">
    <source>
        <dbReference type="SAM" id="SignalP"/>
    </source>
</evidence>